<feature type="region of interest" description="Disordered" evidence="2">
    <location>
        <begin position="265"/>
        <end position="331"/>
    </location>
</feature>
<evidence type="ECO:0000313" key="3">
    <source>
        <dbReference type="EMBL" id="PSR79660.1"/>
    </source>
</evidence>
<feature type="region of interest" description="Disordered" evidence="2">
    <location>
        <begin position="107"/>
        <end position="235"/>
    </location>
</feature>
<name>A0A2R6NY14_9APHY</name>
<dbReference type="GO" id="GO:0003700">
    <property type="term" value="F:DNA-binding transcription factor activity"/>
    <property type="evidence" value="ECO:0007669"/>
    <property type="project" value="InterPro"/>
</dbReference>
<feature type="compositionally biased region" description="Pro residues" evidence="2">
    <location>
        <begin position="139"/>
        <end position="153"/>
    </location>
</feature>
<dbReference type="OrthoDB" id="3365874at2759"/>
<dbReference type="SUPFAM" id="SSF57959">
    <property type="entry name" value="Leucine zipper domain"/>
    <property type="match status" value="1"/>
</dbReference>
<feature type="compositionally biased region" description="Low complexity" evidence="2">
    <location>
        <begin position="107"/>
        <end position="120"/>
    </location>
</feature>
<dbReference type="AlphaFoldDB" id="A0A2R6NY14"/>
<evidence type="ECO:0008006" key="5">
    <source>
        <dbReference type="Google" id="ProtNLM"/>
    </source>
</evidence>
<protein>
    <recommendedName>
        <fullName evidence="5">BZIP domain-containing protein</fullName>
    </recommendedName>
</protein>
<feature type="compositionally biased region" description="Low complexity" evidence="2">
    <location>
        <begin position="209"/>
        <end position="232"/>
    </location>
</feature>
<reference evidence="3 4" key="1">
    <citation type="submission" date="2018-02" db="EMBL/GenBank/DDBJ databases">
        <title>Genome sequence of the basidiomycete white-rot fungus Phlebia centrifuga.</title>
        <authorList>
            <person name="Granchi Z."/>
            <person name="Peng M."/>
            <person name="de Vries R.P."/>
            <person name="Hilden K."/>
            <person name="Makela M.R."/>
            <person name="Grigoriev I."/>
            <person name="Riley R."/>
        </authorList>
    </citation>
    <scope>NUCLEOTIDE SEQUENCE [LARGE SCALE GENOMIC DNA]</scope>
    <source>
        <strain evidence="3 4">FBCC195</strain>
    </source>
</reference>
<organism evidence="3 4">
    <name type="scientific">Hermanssonia centrifuga</name>
    <dbReference type="NCBI Taxonomy" id="98765"/>
    <lineage>
        <taxon>Eukaryota</taxon>
        <taxon>Fungi</taxon>
        <taxon>Dikarya</taxon>
        <taxon>Basidiomycota</taxon>
        <taxon>Agaricomycotina</taxon>
        <taxon>Agaricomycetes</taxon>
        <taxon>Polyporales</taxon>
        <taxon>Meruliaceae</taxon>
        <taxon>Hermanssonia</taxon>
    </lineage>
</organism>
<feature type="compositionally biased region" description="Basic and acidic residues" evidence="2">
    <location>
        <begin position="318"/>
        <end position="331"/>
    </location>
</feature>
<evidence type="ECO:0000256" key="1">
    <source>
        <dbReference type="SAM" id="Coils"/>
    </source>
</evidence>
<feature type="coiled-coil region" evidence="1">
    <location>
        <begin position="24"/>
        <end position="58"/>
    </location>
</feature>
<dbReference type="Proteomes" id="UP000186601">
    <property type="component" value="Unassembled WGS sequence"/>
</dbReference>
<proteinExistence type="predicted"/>
<dbReference type="Gene3D" id="1.20.5.170">
    <property type="match status" value="1"/>
</dbReference>
<gene>
    <name evidence="3" type="ORF">PHLCEN_2v6961</name>
</gene>
<keyword evidence="1" id="KW-0175">Coiled coil</keyword>
<sequence length="331" mass="37228">MTRGRRKDLTIPPSRALLQQRDYRARKAQYVADLEDRCRRAEEDNEKLRKELDSMRLKMAAGGTMAPSSEVVAASSELMHQLTSAASTLARFQQLAFNEQAQAQAHAQAHALAQAQMQTQNLRPPDSPPSLRAHEAHTLPPPSKSYPKLPPPQLLIQPQRPSPPRQVLHPSRHQAQPEYHHHRHSLTPPTLPPPLPGPSSRHEHPLIHPSQSEPTRTTPSSPSSSRSRGPLSAGDRSVQYVYNEVECCWGYFDCRDLGSDDREDEEDELIDDDRSVASSHKHRNHYQRSNGARNGHGQSVHRTSEMRSTSSSPGLDDAPMRMRDDSPMRTR</sequence>
<feature type="compositionally biased region" description="Polar residues" evidence="2">
    <location>
        <begin position="287"/>
        <end position="313"/>
    </location>
</feature>
<dbReference type="EMBL" id="MLYV02000690">
    <property type="protein sequence ID" value="PSR79660.1"/>
    <property type="molecule type" value="Genomic_DNA"/>
</dbReference>
<keyword evidence="4" id="KW-1185">Reference proteome</keyword>
<evidence type="ECO:0000313" key="4">
    <source>
        <dbReference type="Proteomes" id="UP000186601"/>
    </source>
</evidence>
<accession>A0A2R6NY14</accession>
<comment type="caution">
    <text evidence="3">The sequence shown here is derived from an EMBL/GenBank/DDBJ whole genome shotgun (WGS) entry which is preliminary data.</text>
</comment>
<dbReference type="InterPro" id="IPR046347">
    <property type="entry name" value="bZIP_sf"/>
</dbReference>
<evidence type="ECO:0000256" key="2">
    <source>
        <dbReference type="SAM" id="MobiDB-lite"/>
    </source>
</evidence>